<evidence type="ECO:0000313" key="2">
    <source>
        <dbReference type="EMBL" id="MBB5286625.1"/>
    </source>
</evidence>
<dbReference type="SFLD" id="SFLDG01129">
    <property type="entry name" value="C1.5:_HAD__Beta-PGM__Phosphata"/>
    <property type="match status" value="1"/>
</dbReference>
<gene>
    <name evidence="2" type="ORF">HNQ92_004786</name>
</gene>
<dbReference type="InterPro" id="IPR051540">
    <property type="entry name" value="S-2-haloacid_dehalogenase"/>
</dbReference>
<evidence type="ECO:0000313" key="3">
    <source>
        <dbReference type="Proteomes" id="UP000557307"/>
    </source>
</evidence>
<dbReference type="Gene3D" id="3.40.50.1000">
    <property type="entry name" value="HAD superfamily/HAD-like"/>
    <property type="match status" value="1"/>
</dbReference>
<dbReference type="AlphaFoldDB" id="A0A840TUP1"/>
<dbReference type="NCBIfam" id="TIGR01509">
    <property type="entry name" value="HAD-SF-IA-v3"/>
    <property type="match status" value="1"/>
</dbReference>
<keyword evidence="3" id="KW-1185">Reference proteome</keyword>
<dbReference type="EMBL" id="JACHGF010000010">
    <property type="protein sequence ID" value="MBB5286625.1"/>
    <property type="molecule type" value="Genomic_DNA"/>
</dbReference>
<keyword evidence="1 2" id="KW-0378">Hydrolase</keyword>
<evidence type="ECO:0000256" key="1">
    <source>
        <dbReference type="ARBA" id="ARBA00022801"/>
    </source>
</evidence>
<organism evidence="2 3">
    <name type="scientific">Rhabdobacter roseus</name>
    <dbReference type="NCBI Taxonomy" id="1655419"/>
    <lineage>
        <taxon>Bacteria</taxon>
        <taxon>Pseudomonadati</taxon>
        <taxon>Bacteroidota</taxon>
        <taxon>Cytophagia</taxon>
        <taxon>Cytophagales</taxon>
        <taxon>Cytophagaceae</taxon>
        <taxon>Rhabdobacter</taxon>
    </lineage>
</organism>
<reference evidence="2 3" key="1">
    <citation type="submission" date="2020-08" db="EMBL/GenBank/DDBJ databases">
        <title>Genomic Encyclopedia of Type Strains, Phase IV (KMG-IV): sequencing the most valuable type-strain genomes for metagenomic binning, comparative biology and taxonomic classification.</title>
        <authorList>
            <person name="Goeker M."/>
        </authorList>
    </citation>
    <scope>NUCLEOTIDE SEQUENCE [LARGE SCALE GENOMIC DNA]</scope>
    <source>
        <strain evidence="2 3">DSM 105074</strain>
    </source>
</reference>
<dbReference type="Proteomes" id="UP000557307">
    <property type="component" value="Unassembled WGS sequence"/>
</dbReference>
<dbReference type="NCBIfam" id="TIGR01549">
    <property type="entry name" value="HAD-SF-IA-v1"/>
    <property type="match status" value="1"/>
</dbReference>
<comment type="caution">
    <text evidence="2">The sequence shown here is derived from an EMBL/GenBank/DDBJ whole genome shotgun (WGS) entry which is preliminary data.</text>
</comment>
<proteinExistence type="predicted"/>
<dbReference type="PRINTS" id="PR00413">
    <property type="entry name" value="HADHALOGNASE"/>
</dbReference>
<dbReference type="InterPro" id="IPR023214">
    <property type="entry name" value="HAD_sf"/>
</dbReference>
<dbReference type="RefSeq" id="WP_184177948.1">
    <property type="nucleotide sequence ID" value="NZ_JACHGF010000010.1"/>
</dbReference>
<dbReference type="PANTHER" id="PTHR43316">
    <property type="entry name" value="HYDROLASE, HALOACID DELAHOGENASE-RELATED"/>
    <property type="match status" value="1"/>
</dbReference>
<dbReference type="SFLD" id="SFLDS00003">
    <property type="entry name" value="Haloacid_Dehalogenase"/>
    <property type="match status" value="1"/>
</dbReference>
<protein>
    <submittedName>
        <fullName evidence="2">Putative hydrolase of the HAD superfamily</fullName>
    </submittedName>
</protein>
<sequence length="238" mass="26538">MVKGVLIDYGGTIDTNGLHWGAVLWDSYQRHQLPVEKADFALAYAFGERSLALHPIIQPQHTFYDTLYLKTDRQFAFLREKGYTLDDAFVGAIARDCDRFAQETVAQARPTLAALADRYPLVLVSNFYGNINTVLEVFEIRSLFRHVVESAVVGIRKPNPAIYRLGADLVGLPPQECVVIGDSFAKDIVPAKELGCRTLWLKVQGWEEPAAQPGLAQSADVELTDFSQSIEAIRNLNQ</sequence>
<dbReference type="InterPro" id="IPR036412">
    <property type="entry name" value="HAD-like_sf"/>
</dbReference>
<dbReference type="GO" id="GO:0016787">
    <property type="term" value="F:hydrolase activity"/>
    <property type="evidence" value="ECO:0007669"/>
    <property type="project" value="UniProtKB-KW"/>
</dbReference>
<dbReference type="Pfam" id="PF00702">
    <property type="entry name" value="Hydrolase"/>
    <property type="match status" value="1"/>
</dbReference>
<accession>A0A840TUP1</accession>
<dbReference type="SUPFAM" id="SSF56784">
    <property type="entry name" value="HAD-like"/>
    <property type="match status" value="1"/>
</dbReference>
<name>A0A840TUP1_9BACT</name>
<dbReference type="InterPro" id="IPR006439">
    <property type="entry name" value="HAD-SF_hydro_IA"/>
</dbReference>